<evidence type="ECO:0000256" key="8">
    <source>
        <dbReference type="HAMAP-Rule" id="MF_00478"/>
    </source>
</evidence>
<dbReference type="Pfam" id="PF02508">
    <property type="entry name" value="Rnf-Nqr"/>
    <property type="match status" value="1"/>
</dbReference>
<dbReference type="PIRSF" id="PIRSF006102">
    <property type="entry name" value="NQR_DE"/>
    <property type="match status" value="1"/>
</dbReference>
<evidence type="ECO:0000256" key="5">
    <source>
        <dbReference type="ARBA" id="ARBA00022982"/>
    </source>
</evidence>
<dbReference type="InterPro" id="IPR003667">
    <property type="entry name" value="NqrDE/RnfAE"/>
</dbReference>
<keyword evidence="8" id="KW-1003">Cell membrane</keyword>
<evidence type="ECO:0000313" key="9">
    <source>
        <dbReference type="EMBL" id="RKX72431.1"/>
    </source>
</evidence>
<evidence type="ECO:0000256" key="1">
    <source>
        <dbReference type="ARBA" id="ARBA00004127"/>
    </source>
</evidence>
<dbReference type="InterPro" id="IPR010968">
    <property type="entry name" value="RnfE"/>
</dbReference>
<feature type="transmembrane region" description="Helical" evidence="8">
    <location>
        <begin position="97"/>
        <end position="118"/>
    </location>
</feature>
<dbReference type="GO" id="GO:0005886">
    <property type="term" value="C:plasma membrane"/>
    <property type="evidence" value="ECO:0007669"/>
    <property type="project" value="UniProtKB-SubCell"/>
</dbReference>
<dbReference type="GO" id="GO:0012505">
    <property type="term" value="C:endomembrane system"/>
    <property type="evidence" value="ECO:0007669"/>
    <property type="project" value="UniProtKB-SubCell"/>
</dbReference>
<evidence type="ECO:0000256" key="7">
    <source>
        <dbReference type="ARBA" id="ARBA00023136"/>
    </source>
</evidence>
<comment type="function">
    <text evidence="8">Part of a membrane-bound complex that couples electron transfer with translocation of ions across the membrane.</text>
</comment>
<evidence type="ECO:0000256" key="3">
    <source>
        <dbReference type="ARBA" id="ARBA00022692"/>
    </source>
</evidence>
<evidence type="ECO:0000256" key="6">
    <source>
        <dbReference type="ARBA" id="ARBA00022989"/>
    </source>
</evidence>
<dbReference type="GO" id="GO:0022900">
    <property type="term" value="P:electron transport chain"/>
    <property type="evidence" value="ECO:0007669"/>
    <property type="project" value="UniProtKB-UniRule"/>
</dbReference>
<protein>
    <recommendedName>
        <fullName evidence="8">Ion-translocating oxidoreductase complex subunit E</fullName>
        <ecNumber evidence="8">7.-.-.-</ecNumber>
    </recommendedName>
    <alternativeName>
        <fullName evidence="8">Rnf electron transport complex subunit E</fullName>
    </alternativeName>
</protein>
<gene>
    <name evidence="8" type="primary">rnfE</name>
    <name evidence="9" type="ORF">DRP43_00800</name>
</gene>
<dbReference type="PANTHER" id="PTHR30586:SF0">
    <property type="entry name" value="ION-TRANSLOCATING OXIDOREDUCTASE COMPLEX SUBUNIT E"/>
    <property type="match status" value="1"/>
</dbReference>
<dbReference type="EC" id="7.-.-.-" evidence="8"/>
<feature type="transmembrane region" description="Helical" evidence="8">
    <location>
        <begin position="74"/>
        <end position="91"/>
    </location>
</feature>
<dbReference type="NCBIfam" id="NF009070">
    <property type="entry name" value="PRK12405.1"/>
    <property type="match status" value="1"/>
</dbReference>
<feature type="transmembrane region" description="Helical" evidence="8">
    <location>
        <begin position="45"/>
        <end position="62"/>
    </location>
</feature>
<keyword evidence="5 8" id="KW-0249">Electron transport</keyword>
<dbReference type="Proteomes" id="UP000271125">
    <property type="component" value="Unassembled WGS sequence"/>
</dbReference>
<dbReference type="HAMAP" id="MF_00478">
    <property type="entry name" value="RsxE_RnfE"/>
    <property type="match status" value="1"/>
</dbReference>
<feature type="transmembrane region" description="Helical" evidence="8">
    <location>
        <begin position="175"/>
        <end position="198"/>
    </location>
</feature>
<dbReference type="PANTHER" id="PTHR30586">
    <property type="entry name" value="ELECTRON TRANSPORT COMPLEX PROTEIN RNFE"/>
    <property type="match status" value="1"/>
</dbReference>
<feature type="transmembrane region" description="Helical" evidence="8">
    <location>
        <begin position="21"/>
        <end position="39"/>
    </location>
</feature>
<organism evidence="9 10">
    <name type="scientific">candidate division TA06 bacterium</name>
    <dbReference type="NCBI Taxonomy" id="2250710"/>
    <lineage>
        <taxon>Bacteria</taxon>
        <taxon>Bacteria division TA06</taxon>
    </lineage>
</organism>
<reference evidence="9 10" key="1">
    <citation type="submission" date="2018-06" db="EMBL/GenBank/DDBJ databases">
        <title>Extensive metabolic versatility and redundancy in microbially diverse, dynamic hydrothermal sediments.</title>
        <authorList>
            <person name="Dombrowski N."/>
            <person name="Teske A."/>
            <person name="Baker B.J."/>
        </authorList>
    </citation>
    <scope>NUCLEOTIDE SEQUENCE [LARGE SCALE GENOMIC DNA]</scope>
    <source>
        <strain evidence="9">B10_G13</strain>
    </source>
</reference>
<evidence type="ECO:0000256" key="4">
    <source>
        <dbReference type="ARBA" id="ARBA00022967"/>
    </source>
</evidence>
<comment type="caution">
    <text evidence="9">The sequence shown here is derived from an EMBL/GenBank/DDBJ whole genome shotgun (WGS) entry which is preliminary data.</text>
</comment>
<keyword evidence="4 8" id="KW-1278">Translocase</keyword>
<comment type="subcellular location">
    <subcellularLocation>
        <location evidence="8">Cell membrane</location>
        <topology evidence="8">Multi-pass membrane protein</topology>
    </subcellularLocation>
    <subcellularLocation>
        <location evidence="1">Endomembrane system</location>
        <topology evidence="1">Multi-pass membrane protein</topology>
    </subcellularLocation>
</comment>
<evidence type="ECO:0000256" key="2">
    <source>
        <dbReference type="ARBA" id="ARBA00022448"/>
    </source>
</evidence>
<name>A0A660SQN9_UNCT6</name>
<proteinExistence type="inferred from homology"/>
<comment type="similarity">
    <text evidence="8">Belongs to the NqrDE/RnfAE family.</text>
</comment>
<dbReference type="EMBL" id="QNBD01000021">
    <property type="protein sequence ID" value="RKX72431.1"/>
    <property type="molecule type" value="Genomic_DNA"/>
</dbReference>
<keyword evidence="2 8" id="KW-0813">Transport</keyword>
<feature type="transmembrane region" description="Helical" evidence="8">
    <location>
        <begin position="130"/>
        <end position="155"/>
    </location>
</feature>
<dbReference type="NCBIfam" id="TIGR01948">
    <property type="entry name" value="rnfE"/>
    <property type="match status" value="1"/>
</dbReference>
<comment type="subunit">
    <text evidence="8">The complex is composed of six subunits: RnfA, RnfB, RnfC, RnfD, RnfE and RnfG.</text>
</comment>
<dbReference type="AlphaFoldDB" id="A0A660SQN9"/>
<keyword evidence="7 8" id="KW-0472">Membrane</keyword>
<sequence length="206" mass="22525">MSQKNSKMDYLVNGIVKENPVLMLVIGLCPALAVSTSAINALGMGIAVLFVLTFSNFTISLIRKLIPNEVRIPIFIIVISTFVTVIDYFMHAYVPELYSNLGVFVPLIVVNCIILGRAEGFASKHNPFDALLDGLGSGFGFILAIFLIGAFREILGSGTFFGVPVFGQAFTKIPVLFFILPPGGYLIIALLMVFMNIYKNRREHAA</sequence>
<keyword evidence="3 8" id="KW-0812">Transmembrane</keyword>
<accession>A0A660SQN9</accession>
<keyword evidence="6 8" id="KW-1133">Transmembrane helix</keyword>
<evidence type="ECO:0000313" key="10">
    <source>
        <dbReference type="Proteomes" id="UP000271125"/>
    </source>
</evidence>